<dbReference type="Proteomes" id="UP000636110">
    <property type="component" value="Unassembled WGS sequence"/>
</dbReference>
<dbReference type="PROSITE" id="PS51257">
    <property type="entry name" value="PROKAR_LIPOPROTEIN"/>
    <property type="match status" value="1"/>
</dbReference>
<evidence type="ECO:0008006" key="4">
    <source>
        <dbReference type="Google" id="ProtNLM"/>
    </source>
</evidence>
<protein>
    <recommendedName>
        <fullName evidence="4">Phosphatidate cytidylyltransferase</fullName>
    </recommendedName>
</protein>
<dbReference type="EMBL" id="WNXC01000003">
    <property type="protein sequence ID" value="MBB2149635.1"/>
    <property type="molecule type" value="Genomic_DNA"/>
</dbReference>
<keyword evidence="1" id="KW-0812">Transmembrane</keyword>
<organism evidence="2 3">
    <name type="scientific">Pedobacter gandavensis</name>
    <dbReference type="NCBI Taxonomy" id="2679963"/>
    <lineage>
        <taxon>Bacteria</taxon>
        <taxon>Pseudomonadati</taxon>
        <taxon>Bacteroidota</taxon>
        <taxon>Sphingobacteriia</taxon>
        <taxon>Sphingobacteriales</taxon>
        <taxon>Sphingobacteriaceae</taxon>
        <taxon>Pedobacter</taxon>
    </lineage>
</organism>
<keyword evidence="3" id="KW-1185">Reference proteome</keyword>
<proteinExistence type="predicted"/>
<dbReference type="RefSeq" id="WP_182957452.1">
    <property type="nucleotide sequence ID" value="NZ_WNXC01000003.1"/>
</dbReference>
<evidence type="ECO:0000313" key="3">
    <source>
        <dbReference type="Proteomes" id="UP000636110"/>
    </source>
</evidence>
<name>A0ABR6EWJ6_9SPHI</name>
<comment type="caution">
    <text evidence="2">The sequence shown here is derived from an EMBL/GenBank/DDBJ whole genome shotgun (WGS) entry which is preliminary data.</text>
</comment>
<evidence type="ECO:0000256" key="1">
    <source>
        <dbReference type="SAM" id="Phobius"/>
    </source>
</evidence>
<accession>A0ABR6EWJ6</accession>
<gene>
    <name evidence="2" type="ORF">GM920_12050</name>
</gene>
<reference evidence="2 3" key="1">
    <citation type="submission" date="2019-11" db="EMBL/GenBank/DDBJ databases">
        <title>Description of Pedobacter sp. LMG 31462T.</title>
        <authorList>
            <person name="Carlier A."/>
            <person name="Qi S."/>
            <person name="Vandamme P."/>
        </authorList>
    </citation>
    <scope>NUCLEOTIDE SEQUENCE [LARGE SCALE GENOMIC DNA]</scope>
    <source>
        <strain evidence="2 3">LMG 31462</strain>
    </source>
</reference>
<sequence>MNAKRYFPLALVALLSSTLMSCELITGIFKAGVWTGIIAIVVVLALVIWLVSRIFGGRD</sequence>
<keyword evidence="1" id="KW-0472">Membrane</keyword>
<keyword evidence="1" id="KW-1133">Transmembrane helix</keyword>
<feature type="transmembrane region" description="Helical" evidence="1">
    <location>
        <begin position="31"/>
        <end position="51"/>
    </location>
</feature>
<evidence type="ECO:0000313" key="2">
    <source>
        <dbReference type="EMBL" id="MBB2149635.1"/>
    </source>
</evidence>